<dbReference type="Proteomes" id="UP000070529">
    <property type="component" value="Unassembled WGS sequence"/>
</dbReference>
<dbReference type="EMBL" id="LNTY01000018">
    <property type="protein sequence ID" value="KXF82638.1"/>
    <property type="molecule type" value="Genomic_DNA"/>
</dbReference>
<dbReference type="OrthoDB" id="5918635at2"/>
<evidence type="ECO:0000313" key="2">
    <source>
        <dbReference type="EMBL" id="KXF82638.1"/>
    </source>
</evidence>
<comment type="caution">
    <text evidence="2">The sequence shown here is derived from an EMBL/GenBank/DDBJ whole genome shotgun (WGS) entry which is preliminary data.</text>
</comment>
<proteinExistence type="predicted"/>
<dbReference type="RefSeq" id="WP_067413045.1">
    <property type="nucleotide sequence ID" value="NZ_LNTY01000018.1"/>
</dbReference>
<keyword evidence="3" id="KW-1185">Reference proteome</keyword>
<feature type="transmembrane region" description="Helical" evidence="1">
    <location>
        <begin position="75"/>
        <end position="94"/>
    </location>
</feature>
<dbReference type="AlphaFoldDB" id="A0A135IB61"/>
<sequence length="125" mass="14045">MRQFIQRLPFLITLLMALLLGNTAAVVSQDLLQAPLTLAASQDSQPDASLDTFLPRYTNSRAHQPEPKAPEKDVASWPILLMTIAMLLALFRAASTLPRSYLTSDNHRLAGWQDSNLQFRFIHSR</sequence>
<gene>
    <name evidence="2" type="ORF">ATN88_21510</name>
</gene>
<keyword evidence="1" id="KW-0472">Membrane</keyword>
<reference evidence="2 3" key="1">
    <citation type="submission" date="2015-11" db="EMBL/GenBank/DDBJ databases">
        <title>Genomic Taxonomy of the Vibrionaceae.</title>
        <authorList>
            <person name="Gomez-Gil B."/>
            <person name="Enciso-Ibarra J."/>
        </authorList>
    </citation>
    <scope>NUCLEOTIDE SEQUENCE [LARGE SCALE GENOMIC DNA]</scope>
    <source>
        <strain evidence="2 3">CAIM 912</strain>
    </source>
</reference>
<evidence type="ECO:0000313" key="3">
    <source>
        <dbReference type="Proteomes" id="UP000070529"/>
    </source>
</evidence>
<organism evidence="2 3">
    <name type="scientific">Enterovibrio coralii</name>
    <dbReference type="NCBI Taxonomy" id="294935"/>
    <lineage>
        <taxon>Bacteria</taxon>
        <taxon>Pseudomonadati</taxon>
        <taxon>Pseudomonadota</taxon>
        <taxon>Gammaproteobacteria</taxon>
        <taxon>Vibrionales</taxon>
        <taxon>Vibrionaceae</taxon>
        <taxon>Enterovibrio</taxon>
    </lineage>
</organism>
<dbReference type="STRING" id="294935.ATN88_21510"/>
<name>A0A135IB61_9GAMM</name>
<keyword evidence="1" id="KW-0812">Transmembrane</keyword>
<keyword evidence="1" id="KW-1133">Transmembrane helix</keyword>
<protein>
    <submittedName>
        <fullName evidence="2">Uncharacterized protein</fullName>
    </submittedName>
</protein>
<evidence type="ECO:0000256" key="1">
    <source>
        <dbReference type="SAM" id="Phobius"/>
    </source>
</evidence>
<accession>A0A135IB61</accession>